<dbReference type="Proteomes" id="UP000177039">
    <property type="component" value="Unassembled WGS sequence"/>
</dbReference>
<protein>
    <submittedName>
        <fullName evidence="1">Uncharacterized protein</fullName>
    </submittedName>
</protein>
<proteinExistence type="predicted"/>
<organism evidence="1 2">
    <name type="scientific">Candidatus Curtissbacteria bacterium RIFCSPLOWO2_01_FULL_42_50</name>
    <dbReference type="NCBI Taxonomy" id="1797730"/>
    <lineage>
        <taxon>Bacteria</taxon>
        <taxon>Candidatus Curtissiibacteriota</taxon>
    </lineage>
</organism>
<gene>
    <name evidence="1" type="ORF">A3B54_02890</name>
</gene>
<reference evidence="1 2" key="1">
    <citation type="journal article" date="2016" name="Nat. Commun.">
        <title>Thousands of microbial genomes shed light on interconnected biogeochemical processes in an aquifer system.</title>
        <authorList>
            <person name="Anantharaman K."/>
            <person name="Brown C.T."/>
            <person name="Hug L.A."/>
            <person name="Sharon I."/>
            <person name="Castelle C.J."/>
            <person name="Probst A.J."/>
            <person name="Thomas B.C."/>
            <person name="Singh A."/>
            <person name="Wilkins M.J."/>
            <person name="Karaoz U."/>
            <person name="Brodie E.L."/>
            <person name="Williams K.H."/>
            <person name="Hubbard S.S."/>
            <person name="Banfield J.F."/>
        </authorList>
    </citation>
    <scope>NUCLEOTIDE SEQUENCE [LARGE SCALE GENOMIC DNA]</scope>
</reference>
<accession>A0A1F5H5I1</accession>
<sequence>MADVLNGWKVLFEGGGDSSRVTPQGSCWGGNPYSISELQSIGGYTSVSGVSVAYSESGATANVTFQTNKGSVTIGGNDFYKAFNLRAPGRIALKSGLFNIEKK</sequence>
<evidence type="ECO:0000313" key="2">
    <source>
        <dbReference type="Proteomes" id="UP000177039"/>
    </source>
</evidence>
<dbReference type="AlphaFoldDB" id="A0A1F5H5I1"/>
<evidence type="ECO:0000313" key="1">
    <source>
        <dbReference type="EMBL" id="OGD99305.1"/>
    </source>
</evidence>
<comment type="caution">
    <text evidence="1">The sequence shown here is derived from an EMBL/GenBank/DDBJ whole genome shotgun (WGS) entry which is preliminary data.</text>
</comment>
<dbReference type="EMBL" id="MFBT01000019">
    <property type="protein sequence ID" value="OGD99305.1"/>
    <property type="molecule type" value="Genomic_DNA"/>
</dbReference>
<name>A0A1F5H5I1_9BACT</name>